<dbReference type="EMBL" id="AP008215">
    <property type="protein sequence ID" value="BAF24567.2"/>
    <property type="molecule type" value="Genomic_DNA"/>
</dbReference>
<dbReference type="Proteomes" id="UP000000763">
    <property type="component" value="Chromosome 9"/>
</dbReference>
<accession>Q0J398</accession>
<gene>
    <name evidence="3" type="ordered locus">Os09g0244000</name>
</gene>
<feature type="compositionally biased region" description="Polar residues" evidence="1">
    <location>
        <begin position="231"/>
        <end position="240"/>
    </location>
</feature>
<name>Q0J398_ORYSJ</name>
<feature type="region of interest" description="Disordered" evidence="1">
    <location>
        <begin position="227"/>
        <end position="246"/>
    </location>
</feature>
<evidence type="ECO:0000256" key="1">
    <source>
        <dbReference type="SAM" id="MobiDB-lite"/>
    </source>
</evidence>
<dbReference type="Pfam" id="PF03004">
    <property type="entry name" value="Transposase_24"/>
    <property type="match status" value="1"/>
</dbReference>
<sequence length="1149" mass="129023">MARGPRRLRKLNLDAQSAGHVQAEEENLLYNFEALDEADAQFNDDNLHLEAQDAGNVQPTEDRPNGEVRRVLGNFNVKNLDQLKQGKVIVETDEHGIPNDRSGSVLGSYLGKLAQNSTFAPLDIPKWDHDLFVGPKESIVADVELFMVKMKFVYPSETKQLTRDWILMKADKGWRSYKSRLKGRYFNPDVRTLNDILKYVPKGVNGYQWRGLVKIWCQDKHKKLCEKNSESAKQQRNPHTTGRKSHARLCKEMEAKVKGKVHDIDVWDEAHKKKDERIKAVVESAYHELAKKKSTSCSGLSSKDYDEVFRRVVGKETKLRGYYDHKNWSQIRVSQGLDVVGQSEEYAMLKLQMNAMENKIEAMSVDMTLMRAFIEQKFPGEDWRNIVVAEQNKEVDISEQVGNDIQHESNVEESCEHVHSTPDNVQVQKHLISYIPAKNGCHKPSVPHEHMIAKQSSIGSFARRSEASQRYMESTMAHDHGTDKVDMFDQVDIDCTNEFDNNFDNSFANTYAKSNHVQQVHSISSANGNGRRFNPSIPYECTNAKQLSGESLGKRSITSQMNVESMVPRENVTNEAYVSEQDGTDIMNGFVHNREEPHANENAIPNNVQQLCSVSSTRAKENCSTKALPSDHITAKQSIIKSSVKRTRTNCVDSILPPDKAKQDRRSGAVIGTGHRRKANPDTSVPNMTPSLDELSTPTPAPSPPLPISPFPHVYTRPTQPREHLSTPTSSASPDTLVFDESNTIDESQVGPKCNLRDRTTIAAPDRLGFPHVSVVIPEPSTYQQSSTIPEWQLAMSEELVALDRIAAGFSPSEHDPALFIHLSPRGRTLLLLYVDDMLITGDDVDHISHVKRHLNEQFQMTDLGPLSYFLGIEVLHSAKGYYLSQSKYIQDLIVRSGITDNRTVATPMDLHLQLRGTDGTPLEDPSHYHHIVGSLVYLTVTRLDIAHAVHILSQFVSAPTSVHFGHLLRVLRYLRGISSQCLFYARDSPLQLHAYSDSTWASDPTDRRSVTGYCILLGSSPLAWKSKKQAVVSRSSTEAKLQALATTTSEIVWLRWLLVDFGIVCGAPTPLLCTGAIQIANDPVKHELTKHIGVDASFTRSHCYQKTIALQYVPSELQVADFFSKAQTREQHRLHLLKLSALDPLLPP</sequence>
<dbReference type="KEGG" id="dosa:Os09g0244000"/>
<protein>
    <submittedName>
        <fullName evidence="3">Os09g0244000 protein</fullName>
    </submittedName>
</protein>
<feature type="compositionally biased region" description="Pro residues" evidence="1">
    <location>
        <begin position="699"/>
        <end position="710"/>
    </location>
</feature>
<dbReference type="InterPro" id="IPR013103">
    <property type="entry name" value="RVT_2"/>
</dbReference>
<dbReference type="CDD" id="cd09272">
    <property type="entry name" value="RNase_HI_RT_Ty1"/>
    <property type="match status" value="1"/>
</dbReference>
<feature type="domain" description="Reverse transcriptase Ty1/copia-type" evidence="2">
    <location>
        <begin position="808"/>
        <end position="909"/>
    </location>
</feature>
<dbReference type="AlphaFoldDB" id="Q0J398"/>
<dbReference type="PANTHER" id="PTHR11439:SF461">
    <property type="entry name" value="OS10G0432200 PROTEIN"/>
    <property type="match status" value="1"/>
</dbReference>
<evidence type="ECO:0000313" key="3">
    <source>
        <dbReference type="EMBL" id="BAF24567.2"/>
    </source>
</evidence>
<reference evidence="3 4" key="1">
    <citation type="journal article" date="2005" name="Nature">
        <title>The map-based sequence of the rice genome.</title>
        <authorList>
            <consortium name="International rice genome sequencing project (IRGSP)"/>
            <person name="Matsumoto T."/>
            <person name="Wu J."/>
            <person name="Kanamori H."/>
            <person name="Katayose Y."/>
            <person name="Fujisawa M."/>
            <person name="Namiki N."/>
            <person name="Mizuno H."/>
            <person name="Yamamoto K."/>
            <person name="Antonio B.A."/>
            <person name="Baba T."/>
            <person name="Sakata K."/>
            <person name="Nagamura Y."/>
            <person name="Aoki H."/>
            <person name="Arikawa K."/>
            <person name="Arita K."/>
            <person name="Bito T."/>
            <person name="Chiden Y."/>
            <person name="Fujitsuka N."/>
            <person name="Fukunaka R."/>
            <person name="Hamada M."/>
            <person name="Harada C."/>
            <person name="Hayashi A."/>
            <person name="Hijishita S."/>
            <person name="Honda M."/>
            <person name="Hosokawa S."/>
            <person name="Ichikawa Y."/>
            <person name="Idonuma A."/>
            <person name="Iijima M."/>
            <person name="Ikeda M."/>
            <person name="Ikeno M."/>
            <person name="Ito K."/>
            <person name="Ito S."/>
            <person name="Ito T."/>
            <person name="Ito Y."/>
            <person name="Ito Y."/>
            <person name="Iwabuchi A."/>
            <person name="Kamiya K."/>
            <person name="Karasawa W."/>
            <person name="Kurita K."/>
            <person name="Katagiri S."/>
            <person name="Kikuta A."/>
            <person name="Kobayashi H."/>
            <person name="Kobayashi N."/>
            <person name="Machita K."/>
            <person name="Maehara T."/>
            <person name="Masukawa M."/>
            <person name="Mizubayashi T."/>
            <person name="Mukai Y."/>
            <person name="Nagasaki H."/>
            <person name="Nagata Y."/>
            <person name="Naito S."/>
            <person name="Nakashima M."/>
            <person name="Nakama Y."/>
            <person name="Nakamichi Y."/>
            <person name="Nakamura M."/>
            <person name="Meguro A."/>
            <person name="Negishi M."/>
            <person name="Ohta I."/>
            <person name="Ohta T."/>
            <person name="Okamoto M."/>
            <person name="Ono N."/>
            <person name="Saji S."/>
            <person name="Sakaguchi M."/>
            <person name="Sakai K."/>
            <person name="Shibata M."/>
            <person name="Shimokawa T."/>
            <person name="Song J."/>
            <person name="Takazaki Y."/>
            <person name="Terasawa K."/>
            <person name="Tsugane M."/>
            <person name="Tsuji K."/>
            <person name="Ueda S."/>
            <person name="Waki K."/>
            <person name="Yamagata H."/>
            <person name="Yamamoto M."/>
            <person name="Yamamoto S."/>
            <person name="Yamane H."/>
            <person name="Yoshiki S."/>
            <person name="Yoshihara R."/>
            <person name="Yukawa K."/>
            <person name="Zhong H."/>
            <person name="Yano M."/>
            <person name="Yuan Q."/>
            <person name="Ouyang S."/>
            <person name="Liu J."/>
            <person name="Jones K.M."/>
            <person name="Gansberger K."/>
            <person name="Moffat K."/>
            <person name="Hill J."/>
            <person name="Bera J."/>
            <person name="Fadrosh D."/>
            <person name="Jin S."/>
            <person name="Johri S."/>
            <person name="Kim M."/>
            <person name="Overton L."/>
            <person name="Reardon M."/>
            <person name="Tsitrin T."/>
            <person name="Vuong H."/>
            <person name="Weaver B."/>
            <person name="Ciecko A."/>
            <person name="Tallon L."/>
            <person name="Jackson J."/>
            <person name="Pai G."/>
            <person name="Aken S.V."/>
            <person name="Utterback T."/>
            <person name="Reidmuller S."/>
            <person name="Feldblyum T."/>
            <person name="Hsiao J."/>
            <person name="Zismann V."/>
            <person name="Iobst S."/>
            <person name="de Vazeille A.R."/>
            <person name="Buell C.R."/>
            <person name="Ying K."/>
            <person name="Li Y."/>
            <person name="Lu T."/>
            <person name="Huang Y."/>
            <person name="Zhao Q."/>
            <person name="Feng Q."/>
            <person name="Zhang L."/>
            <person name="Zhu J."/>
            <person name="Weng Q."/>
            <person name="Mu J."/>
            <person name="Lu Y."/>
            <person name="Fan D."/>
            <person name="Liu Y."/>
            <person name="Guan J."/>
            <person name="Zhang Y."/>
            <person name="Yu S."/>
            <person name="Liu X."/>
            <person name="Zhang Y."/>
            <person name="Hong G."/>
            <person name="Han B."/>
            <person name="Choisne N."/>
            <person name="Demange N."/>
            <person name="Orjeda G."/>
            <person name="Samain S."/>
            <person name="Cattolico L."/>
            <person name="Pelletier E."/>
            <person name="Couloux A."/>
            <person name="Segurens B."/>
            <person name="Wincker P."/>
            <person name="D'Hont A."/>
            <person name="Scarpelli C."/>
            <person name="Weissenbach J."/>
            <person name="Salanoubat M."/>
            <person name="Quetier F."/>
            <person name="Yu Y."/>
            <person name="Kim H.R."/>
            <person name="Rambo T."/>
            <person name="Currie J."/>
            <person name="Collura K."/>
            <person name="Luo M."/>
            <person name="Yang T."/>
            <person name="Ammiraju J.S.S."/>
            <person name="Engler F."/>
            <person name="Soderlund C."/>
            <person name="Wing R.A."/>
            <person name="Palmer L.E."/>
            <person name="de la Bastide M."/>
            <person name="Spiegel L."/>
            <person name="Nascimento L."/>
            <person name="Zutavern T."/>
            <person name="O'Shaughnessy A."/>
            <person name="Dike S."/>
            <person name="Dedhia N."/>
            <person name="Preston R."/>
            <person name="Balija V."/>
            <person name="McCombie W.R."/>
            <person name="Chow T."/>
            <person name="Chen H."/>
            <person name="Chung M."/>
            <person name="Chen C."/>
            <person name="Shaw J."/>
            <person name="Wu H."/>
            <person name="Hsiao K."/>
            <person name="Chao Y."/>
            <person name="Chu M."/>
            <person name="Cheng C."/>
            <person name="Hour A."/>
            <person name="Lee P."/>
            <person name="Lin S."/>
            <person name="Lin Y."/>
            <person name="Liou J."/>
            <person name="Liu S."/>
            <person name="Hsing Y."/>
            <person name="Raghuvanshi S."/>
            <person name="Mohanty A."/>
            <person name="Bharti A.K."/>
            <person name="Gaur A."/>
            <person name="Gupta V."/>
            <person name="Kumar D."/>
            <person name="Ravi V."/>
            <person name="Vij S."/>
            <person name="Kapur A."/>
            <person name="Khurana P."/>
            <person name="Khurana P."/>
            <person name="Khurana J.P."/>
            <person name="Tyagi A.K."/>
            <person name="Gaikwad K."/>
            <person name="Singh A."/>
            <person name="Dalal V."/>
            <person name="Srivastava S."/>
            <person name="Dixit A."/>
            <person name="Pal A.K."/>
            <person name="Ghazi I.A."/>
            <person name="Yadav M."/>
            <person name="Pandit A."/>
            <person name="Bhargava A."/>
            <person name="Sureshbabu K."/>
            <person name="Batra K."/>
            <person name="Sharma T.R."/>
            <person name="Mohapatra T."/>
            <person name="Singh N.K."/>
            <person name="Messing J."/>
            <person name="Nelson A.B."/>
            <person name="Fuks G."/>
            <person name="Kavchok S."/>
            <person name="Keizer G."/>
            <person name="Linton E."/>
            <person name="Llaca V."/>
            <person name="Song R."/>
            <person name="Tanyolac B."/>
            <person name="Young S."/>
            <person name="Ho-Il K."/>
            <person name="Hahn J.H."/>
            <person name="Sangsakoo G."/>
            <person name="Vanavichit A."/>
            <person name="de Mattos Luiz.A.T."/>
            <person name="Zimmer P.D."/>
            <person name="Malone G."/>
            <person name="Dellagostin O."/>
            <person name="de Oliveira A.C."/>
            <person name="Bevan M."/>
            <person name="Bancroft I."/>
            <person name="Minx P."/>
            <person name="Cordum H."/>
            <person name="Wilson R."/>
            <person name="Cheng Z."/>
            <person name="Jin W."/>
            <person name="Jiang J."/>
            <person name="Leong S.A."/>
            <person name="Iwama H."/>
            <person name="Gojobori T."/>
            <person name="Itoh T."/>
            <person name="Niimura Y."/>
            <person name="Fujii Y."/>
            <person name="Habara T."/>
            <person name="Sakai H."/>
            <person name="Sato Y."/>
            <person name="Wilson G."/>
            <person name="Kumar K."/>
            <person name="McCouch S."/>
            <person name="Juretic N."/>
            <person name="Hoen D."/>
            <person name="Wright S."/>
            <person name="Bruskiewich R."/>
            <person name="Bureau T."/>
            <person name="Miyao A."/>
            <person name="Hirochika H."/>
            <person name="Nishikawa T."/>
            <person name="Kadowaki K."/>
            <person name="Sugiura M."/>
            <person name="Burr B."/>
            <person name="Sasaki T."/>
        </authorList>
    </citation>
    <scope>NUCLEOTIDE SEQUENCE [LARGE SCALE GENOMIC DNA]</scope>
    <source>
        <strain evidence="4">cv. Nipponbare</strain>
    </source>
</reference>
<dbReference type="InterPro" id="IPR004252">
    <property type="entry name" value="Probable_transposase_24"/>
</dbReference>
<organism evidence="3 4">
    <name type="scientific">Oryza sativa subsp. japonica</name>
    <name type="common">Rice</name>
    <dbReference type="NCBI Taxonomy" id="39947"/>
    <lineage>
        <taxon>Eukaryota</taxon>
        <taxon>Viridiplantae</taxon>
        <taxon>Streptophyta</taxon>
        <taxon>Embryophyta</taxon>
        <taxon>Tracheophyta</taxon>
        <taxon>Spermatophyta</taxon>
        <taxon>Magnoliopsida</taxon>
        <taxon>Liliopsida</taxon>
        <taxon>Poales</taxon>
        <taxon>Poaceae</taxon>
        <taxon>BOP clade</taxon>
        <taxon>Oryzoideae</taxon>
        <taxon>Oryzeae</taxon>
        <taxon>Oryzinae</taxon>
        <taxon>Oryza</taxon>
        <taxon>Oryza sativa</taxon>
    </lineage>
</organism>
<dbReference type="Pfam" id="PF07727">
    <property type="entry name" value="RVT_2"/>
    <property type="match status" value="1"/>
</dbReference>
<reference evidence="4" key="2">
    <citation type="journal article" date="2008" name="Nucleic Acids Res.">
        <title>The rice annotation project database (RAP-DB): 2008 update.</title>
        <authorList>
            <consortium name="The rice annotation project (RAP)"/>
        </authorList>
    </citation>
    <scope>GENOME REANNOTATION</scope>
    <source>
        <strain evidence="4">cv. Nipponbare</strain>
    </source>
</reference>
<proteinExistence type="predicted"/>
<evidence type="ECO:0000259" key="2">
    <source>
        <dbReference type="Pfam" id="PF07727"/>
    </source>
</evidence>
<dbReference type="SUPFAM" id="SSF56672">
    <property type="entry name" value="DNA/RNA polymerases"/>
    <property type="match status" value="1"/>
</dbReference>
<evidence type="ECO:0000313" key="4">
    <source>
        <dbReference type="Proteomes" id="UP000000763"/>
    </source>
</evidence>
<feature type="region of interest" description="Disordered" evidence="1">
    <location>
        <begin position="654"/>
        <end position="737"/>
    </location>
</feature>
<feature type="compositionally biased region" description="Polar residues" evidence="1">
    <location>
        <begin position="681"/>
        <end position="690"/>
    </location>
</feature>
<dbReference type="PANTHER" id="PTHR11439">
    <property type="entry name" value="GAG-POL-RELATED RETROTRANSPOSON"/>
    <property type="match status" value="1"/>
</dbReference>
<dbReference type="InterPro" id="IPR043502">
    <property type="entry name" value="DNA/RNA_pol_sf"/>
</dbReference>